<dbReference type="Pfam" id="PF08240">
    <property type="entry name" value="ADH_N"/>
    <property type="match status" value="1"/>
</dbReference>
<comment type="catalytic activity">
    <reaction evidence="11">
        <text>a primary alcohol + NAD(+) = an aldehyde + NADH + H(+)</text>
        <dbReference type="Rhea" id="RHEA:10736"/>
        <dbReference type="ChEBI" id="CHEBI:15378"/>
        <dbReference type="ChEBI" id="CHEBI:15734"/>
        <dbReference type="ChEBI" id="CHEBI:17478"/>
        <dbReference type="ChEBI" id="CHEBI:57540"/>
        <dbReference type="ChEBI" id="CHEBI:57945"/>
        <dbReference type="EC" id="1.1.1.1"/>
    </reaction>
</comment>
<dbReference type="RefSeq" id="XP_016766118.1">
    <property type="nucleotide sequence ID" value="XM_016903931.1"/>
</dbReference>
<dbReference type="GO" id="GO:0106321">
    <property type="term" value="F:S-(hydroxymethyl)glutathione dehydrogenase (NADP+) activity"/>
    <property type="evidence" value="ECO:0007669"/>
    <property type="project" value="RHEA"/>
</dbReference>
<reference evidence="15 16" key="1">
    <citation type="journal article" date="2012" name="PLoS Pathog.">
        <title>Diverse lifestyles and strategies of plant pathogenesis encoded in the genomes of eighteen Dothideomycetes fungi.</title>
        <authorList>
            <person name="Ohm R.A."/>
            <person name="Feau N."/>
            <person name="Henrissat B."/>
            <person name="Schoch C.L."/>
            <person name="Horwitz B.A."/>
            <person name="Barry K.W."/>
            <person name="Condon B.J."/>
            <person name="Copeland A.C."/>
            <person name="Dhillon B."/>
            <person name="Glaser F."/>
            <person name="Hesse C.N."/>
            <person name="Kosti I."/>
            <person name="LaButti K."/>
            <person name="Lindquist E.A."/>
            <person name="Lucas S."/>
            <person name="Salamov A.A."/>
            <person name="Bradshaw R.E."/>
            <person name="Ciuffetti L."/>
            <person name="Hamelin R.C."/>
            <person name="Kema G.H.J."/>
            <person name="Lawrence C."/>
            <person name="Scott J.A."/>
            <person name="Spatafora J.W."/>
            <person name="Turgeon B.G."/>
            <person name="de Wit P.J.G.M."/>
            <person name="Zhong S."/>
            <person name="Goodwin S.B."/>
            <person name="Grigoriev I.V."/>
        </authorList>
    </citation>
    <scope>NUCLEOTIDE SEQUENCE [LARGE SCALE GENOMIC DNA]</scope>
    <source>
        <strain evidence="15 16">SO2202</strain>
    </source>
</reference>
<dbReference type="GeneID" id="27901068"/>
<dbReference type="Gene3D" id="3.40.50.720">
    <property type="entry name" value="NAD(P)-binding Rossmann-like Domain"/>
    <property type="match status" value="1"/>
</dbReference>
<dbReference type="EC" id="1.1.1.284" evidence="12"/>
<evidence type="ECO:0000256" key="12">
    <source>
        <dbReference type="RuleBase" id="RU362016"/>
    </source>
</evidence>
<comment type="catalytic activity">
    <reaction evidence="8">
        <text>S-nitrosoglutathione + NADH + H(+) = S-(hydroxysulfenamide)glutathione + NAD(+)</text>
        <dbReference type="Rhea" id="RHEA:78371"/>
        <dbReference type="ChEBI" id="CHEBI:15378"/>
        <dbReference type="ChEBI" id="CHEBI:57540"/>
        <dbReference type="ChEBI" id="CHEBI:57945"/>
        <dbReference type="ChEBI" id="CHEBI:145544"/>
        <dbReference type="ChEBI" id="CHEBI:229723"/>
    </reaction>
</comment>
<dbReference type="GO" id="GO:0080007">
    <property type="term" value="F:S-nitrosoglutathione reductase (NADH) activity"/>
    <property type="evidence" value="ECO:0007669"/>
    <property type="project" value="RHEA"/>
</dbReference>
<dbReference type="PROSITE" id="PS00059">
    <property type="entry name" value="ADH_ZINC"/>
    <property type="match status" value="1"/>
</dbReference>
<dbReference type="GO" id="GO:0046294">
    <property type="term" value="P:formaldehyde catabolic process"/>
    <property type="evidence" value="ECO:0007669"/>
    <property type="project" value="EnsemblFungi"/>
</dbReference>
<dbReference type="InterPro" id="IPR002328">
    <property type="entry name" value="ADH_Zn_CS"/>
</dbReference>
<dbReference type="SUPFAM" id="SSF50129">
    <property type="entry name" value="GroES-like"/>
    <property type="match status" value="2"/>
</dbReference>
<dbReference type="InterPro" id="IPR013154">
    <property type="entry name" value="ADH-like_N"/>
</dbReference>
<dbReference type="FunFam" id="3.40.50.720:FF:000003">
    <property type="entry name" value="S-(hydroxymethyl)glutathione dehydrogenase"/>
    <property type="match status" value="1"/>
</dbReference>
<dbReference type="HOGENOM" id="CLU_026673_14_0_1"/>
<proteinExistence type="inferred from homology"/>
<dbReference type="EMBL" id="KB456260">
    <property type="protein sequence ID" value="EMF17997.1"/>
    <property type="molecule type" value="Genomic_DNA"/>
</dbReference>
<comment type="catalytic activity">
    <reaction evidence="9 12">
        <text>S-(hydroxymethyl)glutathione + NAD(+) = S-formylglutathione + NADH + H(+)</text>
        <dbReference type="Rhea" id="RHEA:19985"/>
        <dbReference type="ChEBI" id="CHEBI:15378"/>
        <dbReference type="ChEBI" id="CHEBI:57540"/>
        <dbReference type="ChEBI" id="CHEBI:57688"/>
        <dbReference type="ChEBI" id="CHEBI:57945"/>
        <dbReference type="ChEBI" id="CHEBI:58758"/>
        <dbReference type="EC" id="1.1.1.284"/>
    </reaction>
</comment>
<evidence type="ECO:0000259" key="13">
    <source>
        <dbReference type="Pfam" id="PF00107"/>
    </source>
</evidence>
<dbReference type="SUPFAM" id="SSF51735">
    <property type="entry name" value="NAD(P)-binding Rossmann-fold domains"/>
    <property type="match status" value="1"/>
</dbReference>
<dbReference type="PANTHER" id="PTHR43880">
    <property type="entry name" value="ALCOHOL DEHYDROGENASE"/>
    <property type="match status" value="1"/>
</dbReference>
<dbReference type="GO" id="GO:0033833">
    <property type="term" value="F:hydroxymethylfurfural reductase (NADH) activity"/>
    <property type="evidence" value="ECO:0007669"/>
    <property type="project" value="EnsemblFungi"/>
</dbReference>
<evidence type="ECO:0000256" key="8">
    <source>
        <dbReference type="ARBA" id="ARBA00047901"/>
    </source>
</evidence>
<dbReference type="Pfam" id="PF00107">
    <property type="entry name" value="ADH_zinc_N"/>
    <property type="match status" value="1"/>
</dbReference>
<feature type="domain" description="Alcohol dehydrogenase-like N-terminal" evidence="14">
    <location>
        <begin position="35"/>
        <end position="124"/>
    </location>
</feature>
<dbReference type="GO" id="GO:0106322">
    <property type="term" value="F:S-(hydroxymethyl)glutathione dehydrogenase (NAD+) activity"/>
    <property type="evidence" value="ECO:0007669"/>
    <property type="project" value="RHEA"/>
</dbReference>
<dbReference type="NCBIfam" id="TIGR02818">
    <property type="entry name" value="adh_III_F_hyde"/>
    <property type="match status" value="1"/>
</dbReference>
<comment type="similarity">
    <text evidence="2 12">Belongs to the zinc-containing alcohol dehydrogenase family. Class-III subfamily.</text>
</comment>
<protein>
    <recommendedName>
        <fullName evidence="12">S-(hydroxymethyl)glutathione dehydrogenase</fullName>
        <ecNumber evidence="12">1.1.1.284</ecNumber>
    </recommendedName>
</protein>
<keyword evidence="16" id="KW-1185">Reference proteome</keyword>
<gene>
    <name evidence="15" type="ORF">SEPMUDRAFT_146878</name>
</gene>
<evidence type="ECO:0000256" key="4">
    <source>
        <dbReference type="ARBA" id="ARBA00022833"/>
    </source>
</evidence>
<feature type="domain" description="Alcohol dehydrogenase-like C-terminal" evidence="13">
    <location>
        <begin position="209"/>
        <end position="334"/>
    </location>
</feature>
<evidence type="ECO:0000256" key="1">
    <source>
        <dbReference type="ARBA" id="ARBA00001947"/>
    </source>
</evidence>
<comment type="catalytic activity">
    <reaction evidence="10">
        <text>a secondary alcohol + NAD(+) = a ketone + NADH + H(+)</text>
        <dbReference type="Rhea" id="RHEA:10740"/>
        <dbReference type="ChEBI" id="CHEBI:15378"/>
        <dbReference type="ChEBI" id="CHEBI:17087"/>
        <dbReference type="ChEBI" id="CHEBI:35681"/>
        <dbReference type="ChEBI" id="CHEBI:57540"/>
        <dbReference type="ChEBI" id="CHEBI:57945"/>
        <dbReference type="EC" id="1.1.1.1"/>
    </reaction>
</comment>
<evidence type="ECO:0000256" key="11">
    <source>
        <dbReference type="ARBA" id="ARBA00049243"/>
    </source>
</evidence>
<dbReference type="GO" id="GO:0033859">
    <property type="term" value="P:furaldehyde metabolic process"/>
    <property type="evidence" value="ECO:0007669"/>
    <property type="project" value="EnsemblFungi"/>
</dbReference>
<dbReference type="OMA" id="IKGRSEM"/>
<evidence type="ECO:0000256" key="5">
    <source>
        <dbReference type="ARBA" id="ARBA00023002"/>
    </source>
</evidence>
<keyword evidence="5 12" id="KW-0560">Oxidoreductase</keyword>
<dbReference type="GO" id="GO:0000947">
    <property type="term" value="P:amino acid catabolic process to alcohol via Ehrlich pathway"/>
    <property type="evidence" value="ECO:0007669"/>
    <property type="project" value="EnsemblFungi"/>
</dbReference>
<sequence>MSDTAGKSIICKAAVAWEAGKDLVIEDVEVLPPRAHEVRIQVHYTGVCHTDAYMLSGKDPEGAFPVIAGHEGAGIVESVGEGVTNVKVGDTVIALYTPECGECKFCKSGKTNLCGKIRATQGKGVMPDGTSRFKCKGKDLLHFMGCSTFCQYTVLADISVVAVTPDAPMDRTCLLGCGITTGYGAAVITAGKGGVEKGSNVAVFGAGCVGLSVIQGAVKQEAAKIIVVDVNDSKKEWAKKFGATDFVNPAKDLKEGENIQTRLIEMTDGGCDYTFDCTGNVHVMRSALEACHKGWGESIIIGVAAAGQEIATRPFQLVTGRVWKGCAFGGVKGRSQMGGLVQDYMDNKLKVDEFITHRQPLGKVNQAFHDMHAGDCIRCVVDMRTV</sequence>
<evidence type="ECO:0000256" key="10">
    <source>
        <dbReference type="ARBA" id="ARBA00049164"/>
    </source>
</evidence>
<dbReference type="InterPro" id="IPR014183">
    <property type="entry name" value="ADH_3"/>
</dbReference>
<keyword evidence="6 12" id="KW-0520">NAD</keyword>
<evidence type="ECO:0000256" key="2">
    <source>
        <dbReference type="ARBA" id="ARBA00010902"/>
    </source>
</evidence>
<evidence type="ECO:0000313" key="16">
    <source>
        <dbReference type="Proteomes" id="UP000016931"/>
    </source>
</evidence>
<evidence type="ECO:0000259" key="14">
    <source>
        <dbReference type="Pfam" id="PF08240"/>
    </source>
</evidence>
<evidence type="ECO:0000256" key="9">
    <source>
        <dbReference type="ARBA" id="ARBA00048110"/>
    </source>
</evidence>
<dbReference type="InterPro" id="IPR011032">
    <property type="entry name" value="GroES-like_sf"/>
</dbReference>
<evidence type="ECO:0000256" key="6">
    <source>
        <dbReference type="ARBA" id="ARBA00023027"/>
    </source>
</evidence>
<dbReference type="OrthoDB" id="417550at2759"/>
<dbReference type="GO" id="GO:0008270">
    <property type="term" value="F:zinc ion binding"/>
    <property type="evidence" value="ECO:0007669"/>
    <property type="project" value="InterPro"/>
</dbReference>
<accession>N1QNB4</accession>
<evidence type="ECO:0000313" key="15">
    <source>
        <dbReference type="EMBL" id="EMF17997.1"/>
    </source>
</evidence>
<dbReference type="GO" id="GO:0005829">
    <property type="term" value="C:cytosol"/>
    <property type="evidence" value="ECO:0007669"/>
    <property type="project" value="TreeGrafter"/>
</dbReference>
<dbReference type="GO" id="GO:0004022">
    <property type="term" value="F:alcohol dehydrogenase (NAD+) activity"/>
    <property type="evidence" value="ECO:0007669"/>
    <property type="project" value="UniProtKB-EC"/>
</dbReference>
<dbReference type="InterPro" id="IPR013149">
    <property type="entry name" value="ADH-like_C"/>
</dbReference>
<name>N1QNB4_SPHMS</name>
<keyword evidence="3 12" id="KW-0479">Metal-binding</keyword>
<dbReference type="CDD" id="cd08300">
    <property type="entry name" value="alcohol_DH_class_III"/>
    <property type="match status" value="1"/>
</dbReference>
<organism evidence="15 16">
    <name type="scientific">Sphaerulina musiva (strain SO2202)</name>
    <name type="common">Poplar stem canker fungus</name>
    <name type="synonym">Septoria musiva</name>
    <dbReference type="NCBI Taxonomy" id="692275"/>
    <lineage>
        <taxon>Eukaryota</taxon>
        <taxon>Fungi</taxon>
        <taxon>Dikarya</taxon>
        <taxon>Ascomycota</taxon>
        <taxon>Pezizomycotina</taxon>
        <taxon>Dothideomycetes</taxon>
        <taxon>Dothideomycetidae</taxon>
        <taxon>Mycosphaerellales</taxon>
        <taxon>Mycosphaerellaceae</taxon>
        <taxon>Sphaerulina</taxon>
    </lineage>
</organism>
<comment type="cofactor">
    <cofactor evidence="1 12">
        <name>Zn(2+)</name>
        <dbReference type="ChEBI" id="CHEBI:29105"/>
    </cofactor>
</comment>
<dbReference type="PANTHER" id="PTHR43880:SF12">
    <property type="entry name" value="ALCOHOL DEHYDROGENASE CLASS-3"/>
    <property type="match status" value="1"/>
</dbReference>
<dbReference type="FunFam" id="3.90.180.10:FF:000001">
    <property type="entry name" value="S-(hydroxymethyl)glutathione dehydrogenase"/>
    <property type="match status" value="1"/>
</dbReference>
<dbReference type="eggNOG" id="KOG0022">
    <property type="taxonomic scope" value="Eukaryota"/>
</dbReference>
<dbReference type="Gene3D" id="3.90.180.10">
    <property type="entry name" value="Medium-chain alcohol dehydrogenases, catalytic domain"/>
    <property type="match status" value="1"/>
</dbReference>
<dbReference type="AlphaFoldDB" id="N1QNB4"/>
<keyword evidence="4 12" id="KW-0862">Zinc</keyword>
<evidence type="ECO:0000256" key="7">
    <source>
        <dbReference type="ARBA" id="ARBA00047793"/>
    </source>
</evidence>
<comment type="catalytic activity">
    <reaction evidence="7">
        <text>S-(hydroxymethyl)glutathione + NADP(+) = S-formylglutathione + NADPH + H(+)</text>
        <dbReference type="Rhea" id="RHEA:19981"/>
        <dbReference type="ChEBI" id="CHEBI:15378"/>
        <dbReference type="ChEBI" id="CHEBI:57688"/>
        <dbReference type="ChEBI" id="CHEBI:57783"/>
        <dbReference type="ChEBI" id="CHEBI:58349"/>
        <dbReference type="ChEBI" id="CHEBI:58758"/>
        <dbReference type="EC" id="1.1.1.284"/>
    </reaction>
</comment>
<dbReference type="STRING" id="692275.N1QNB4"/>
<dbReference type="InterPro" id="IPR036291">
    <property type="entry name" value="NAD(P)-bd_dom_sf"/>
</dbReference>
<dbReference type="Proteomes" id="UP000016931">
    <property type="component" value="Unassembled WGS sequence"/>
</dbReference>
<evidence type="ECO:0000256" key="3">
    <source>
        <dbReference type="ARBA" id="ARBA00022723"/>
    </source>
</evidence>